<evidence type="ECO:0000313" key="4">
    <source>
        <dbReference type="EMBL" id="SPO03369.1"/>
    </source>
</evidence>
<evidence type="ECO:0000313" key="5">
    <source>
        <dbReference type="Proteomes" id="UP001187682"/>
    </source>
</evidence>
<name>A0AAE8N0X9_9PEZI</name>
<feature type="compositionally biased region" description="Low complexity" evidence="2">
    <location>
        <begin position="314"/>
        <end position="328"/>
    </location>
</feature>
<dbReference type="EMBL" id="ONZQ02000008">
    <property type="protein sequence ID" value="SPO03369.1"/>
    <property type="molecule type" value="Genomic_DNA"/>
</dbReference>
<feature type="domain" description="YAG7-like dimerisation" evidence="3">
    <location>
        <begin position="172"/>
        <end position="254"/>
    </location>
</feature>
<protein>
    <recommendedName>
        <fullName evidence="3">YAG7-like dimerisation domain-containing protein</fullName>
    </recommendedName>
</protein>
<keyword evidence="1" id="KW-0175">Coiled coil</keyword>
<feature type="region of interest" description="Disordered" evidence="2">
    <location>
        <begin position="263"/>
        <end position="435"/>
    </location>
</feature>
<evidence type="ECO:0000256" key="2">
    <source>
        <dbReference type="SAM" id="MobiDB-lite"/>
    </source>
</evidence>
<evidence type="ECO:0000256" key="1">
    <source>
        <dbReference type="SAM" id="Coils"/>
    </source>
</evidence>
<comment type="caution">
    <text evidence="4">The sequence shown here is derived from an EMBL/GenBank/DDBJ whole genome shotgun (WGS) entry which is preliminary data.</text>
</comment>
<reference evidence="4" key="1">
    <citation type="submission" date="2018-03" db="EMBL/GenBank/DDBJ databases">
        <authorList>
            <person name="Guldener U."/>
        </authorList>
    </citation>
    <scope>NUCLEOTIDE SEQUENCE</scope>
</reference>
<dbReference type="AlphaFoldDB" id="A0AAE8N0X9"/>
<feature type="compositionally biased region" description="Basic and acidic residues" evidence="2">
    <location>
        <begin position="397"/>
        <end position="412"/>
    </location>
</feature>
<feature type="compositionally biased region" description="Low complexity" evidence="2">
    <location>
        <begin position="1"/>
        <end position="14"/>
    </location>
</feature>
<feature type="region of interest" description="Disordered" evidence="2">
    <location>
        <begin position="1"/>
        <end position="55"/>
    </location>
</feature>
<organism evidence="4 5">
    <name type="scientific">Cephalotrichum gorgonifer</name>
    <dbReference type="NCBI Taxonomy" id="2041049"/>
    <lineage>
        <taxon>Eukaryota</taxon>
        <taxon>Fungi</taxon>
        <taxon>Dikarya</taxon>
        <taxon>Ascomycota</taxon>
        <taxon>Pezizomycotina</taxon>
        <taxon>Sordariomycetes</taxon>
        <taxon>Hypocreomycetidae</taxon>
        <taxon>Microascales</taxon>
        <taxon>Microascaceae</taxon>
        <taxon>Cephalotrichum</taxon>
    </lineage>
</organism>
<dbReference type="InterPro" id="IPR058602">
    <property type="entry name" value="YAG7_dimerisation_dom"/>
</dbReference>
<dbReference type="Proteomes" id="UP001187682">
    <property type="component" value="Unassembled WGS sequence"/>
</dbReference>
<accession>A0AAE8N0X9</accession>
<gene>
    <name evidence="4" type="ORF">DNG_06052</name>
</gene>
<keyword evidence="5" id="KW-1185">Reference proteome</keyword>
<evidence type="ECO:0000259" key="3">
    <source>
        <dbReference type="Pfam" id="PF26434"/>
    </source>
</evidence>
<feature type="compositionally biased region" description="Acidic residues" evidence="2">
    <location>
        <begin position="273"/>
        <end position="283"/>
    </location>
</feature>
<proteinExistence type="predicted"/>
<dbReference type="Pfam" id="PF26434">
    <property type="entry name" value="YAG7_C"/>
    <property type="match status" value="1"/>
</dbReference>
<sequence>MAAVSAPSSKSGAKGSKKKAATKVVERADSPAPTASPAPEKETAEGQESSYVRELQKNIRNVNKKIANASKTDPLLEEHSGKTLDELVAARIINADQKAQVLKKPALKAQLAQLEEQLVQFKKVDADYQARLAAEKDSLKKELAEQQEKLEKEKADAVQEAKEKAEADIKVAVHDHLLVLSQFLRLAAARRAEEADPTLDENLALEGVLLAVYGGDESAVSTMLKLVEGSDDKTVNTSGEQLESTYAHIKSVAQTFLSSFDAPEEAEAKPVEAEAEVESEAASEAEAKVEPVEETTPNGETSAPAEHVNGVTPAAEAPAEEVASLSASQEWVDVSRPTEAESTADPTPATTQSWADDHPEPTPEAAAADPNDGFHQVQRHRAPQREGGGNAGGRGRGRGEWRGRGQRGDGRGRRGGGRGGNGSGQRGNRRAAEES</sequence>
<feature type="compositionally biased region" description="Polar residues" evidence="2">
    <location>
        <begin position="340"/>
        <end position="354"/>
    </location>
</feature>
<feature type="coiled-coil region" evidence="1">
    <location>
        <begin position="104"/>
        <end position="168"/>
    </location>
</feature>